<evidence type="ECO:0000313" key="1">
    <source>
        <dbReference type="EMBL" id="MBC1499374.1"/>
    </source>
</evidence>
<comment type="caution">
    <text evidence="1">The sequence shown here is derived from an EMBL/GenBank/DDBJ whole genome shotgun (WGS) entry which is preliminary data.</text>
</comment>
<name>A0A841Z229_9LIST</name>
<proteinExistence type="predicted"/>
<gene>
    <name evidence="1" type="ORF">HB943_02075</name>
</gene>
<dbReference type="EMBL" id="JAARRL010000002">
    <property type="protein sequence ID" value="MBC1499374.1"/>
    <property type="molecule type" value="Genomic_DNA"/>
</dbReference>
<accession>A0A841Z229</accession>
<reference evidence="1 2" key="1">
    <citation type="submission" date="2020-03" db="EMBL/GenBank/DDBJ databases">
        <title>Soil Listeria distribution.</title>
        <authorList>
            <person name="Liao J."/>
            <person name="Wiedmann M."/>
        </authorList>
    </citation>
    <scope>NUCLEOTIDE SEQUENCE [LARGE SCALE GENOMIC DNA]</scope>
    <source>
        <strain evidence="1 2">FSL L7-1523</strain>
    </source>
</reference>
<organism evidence="1 2">
    <name type="scientific">Listeria weihenstephanensis</name>
    <dbReference type="NCBI Taxonomy" id="1006155"/>
    <lineage>
        <taxon>Bacteria</taxon>
        <taxon>Bacillati</taxon>
        <taxon>Bacillota</taxon>
        <taxon>Bacilli</taxon>
        <taxon>Bacillales</taxon>
        <taxon>Listeriaceae</taxon>
        <taxon>Listeria</taxon>
    </lineage>
</organism>
<evidence type="ECO:0000313" key="2">
    <source>
        <dbReference type="Proteomes" id="UP000564536"/>
    </source>
</evidence>
<protein>
    <submittedName>
        <fullName evidence="1">DUF1642 domain-containing protein</fullName>
    </submittedName>
</protein>
<dbReference type="Pfam" id="PF07852">
    <property type="entry name" value="DUF1642"/>
    <property type="match status" value="1"/>
</dbReference>
<sequence>MGKRDTVYQLDKDPRACWIDEWHLAPAPALVVVPQFVDVYIKNNRQLTIYWAIRQILHPDSDKNILADELVNWVAWHSDKFARAWLDGYMAEKEPLYYVRLPYSTWDEDEADLKTNFAYLQCDITSDETRMSFSSKPAFSYDFKSELNEATIKSIDERYWAFAVPVEEGEGC</sequence>
<dbReference type="Proteomes" id="UP000564536">
    <property type="component" value="Unassembled WGS sequence"/>
</dbReference>
<dbReference type="AlphaFoldDB" id="A0A841Z229"/>
<dbReference type="InterPro" id="IPR012865">
    <property type="entry name" value="DUF1642"/>
</dbReference>